<name>A0AAV7FNX7_DENCH</name>
<protein>
    <submittedName>
        <fullName evidence="1">Uncharacterized protein</fullName>
    </submittedName>
</protein>
<sequence>MIENFQHDFGADNEFHCVRVHKYDDLFIVKRLWGPARTRARAAAALAPALAARTRPHSPALAACLPARSRDRAPARPPAFGHLLPFRVESGQPANPTGQVQVRFSDPFSYPGRVRVNPFRAQGCIPWCIEMRLFVCSEVEQMRSEKRQEKSVKKRYSPLFLNESYAAVFDHLFSTFNHGSERTGSTQAETEKG</sequence>
<evidence type="ECO:0000313" key="1">
    <source>
        <dbReference type="EMBL" id="KAH0451289.1"/>
    </source>
</evidence>
<keyword evidence="2" id="KW-1185">Reference proteome</keyword>
<dbReference type="AlphaFoldDB" id="A0AAV7FNX7"/>
<comment type="caution">
    <text evidence="1">The sequence shown here is derived from an EMBL/GenBank/DDBJ whole genome shotgun (WGS) entry which is preliminary data.</text>
</comment>
<organism evidence="1 2">
    <name type="scientific">Dendrobium chrysotoxum</name>
    <name type="common">Orchid</name>
    <dbReference type="NCBI Taxonomy" id="161865"/>
    <lineage>
        <taxon>Eukaryota</taxon>
        <taxon>Viridiplantae</taxon>
        <taxon>Streptophyta</taxon>
        <taxon>Embryophyta</taxon>
        <taxon>Tracheophyta</taxon>
        <taxon>Spermatophyta</taxon>
        <taxon>Magnoliopsida</taxon>
        <taxon>Liliopsida</taxon>
        <taxon>Asparagales</taxon>
        <taxon>Orchidaceae</taxon>
        <taxon>Epidendroideae</taxon>
        <taxon>Malaxideae</taxon>
        <taxon>Dendrobiinae</taxon>
        <taxon>Dendrobium</taxon>
    </lineage>
</organism>
<proteinExistence type="predicted"/>
<evidence type="ECO:0000313" key="2">
    <source>
        <dbReference type="Proteomes" id="UP000775213"/>
    </source>
</evidence>
<dbReference type="Proteomes" id="UP000775213">
    <property type="component" value="Unassembled WGS sequence"/>
</dbReference>
<accession>A0AAV7FNX7</accession>
<dbReference type="EMBL" id="JAGFBR010000017">
    <property type="protein sequence ID" value="KAH0451289.1"/>
    <property type="molecule type" value="Genomic_DNA"/>
</dbReference>
<reference evidence="1 2" key="1">
    <citation type="journal article" date="2021" name="Hortic Res">
        <title>Chromosome-scale assembly of the Dendrobium chrysotoxum genome enhances the understanding of orchid evolution.</title>
        <authorList>
            <person name="Zhang Y."/>
            <person name="Zhang G.Q."/>
            <person name="Zhang D."/>
            <person name="Liu X.D."/>
            <person name="Xu X.Y."/>
            <person name="Sun W.H."/>
            <person name="Yu X."/>
            <person name="Zhu X."/>
            <person name="Wang Z.W."/>
            <person name="Zhao X."/>
            <person name="Zhong W.Y."/>
            <person name="Chen H."/>
            <person name="Yin W.L."/>
            <person name="Huang T."/>
            <person name="Niu S.C."/>
            <person name="Liu Z.J."/>
        </authorList>
    </citation>
    <scope>NUCLEOTIDE SEQUENCE [LARGE SCALE GENOMIC DNA]</scope>
    <source>
        <strain evidence="1">Lindl</strain>
    </source>
</reference>
<gene>
    <name evidence="1" type="ORF">IEQ34_018588</name>
</gene>